<keyword evidence="3 4" id="KW-0413">Isomerase</keyword>
<reference evidence="7 8" key="1">
    <citation type="submission" date="2019-10" db="EMBL/GenBank/DDBJ databases">
        <authorList>
            <person name="Dong K."/>
        </authorList>
    </citation>
    <scope>NUCLEOTIDE SEQUENCE [LARGE SCALE GENOMIC DNA]</scope>
    <source>
        <strain evidence="8">dk4302</strain>
    </source>
</reference>
<evidence type="ECO:0000256" key="2">
    <source>
        <dbReference type="ARBA" id="ARBA00023110"/>
    </source>
</evidence>
<sequence>MKNFKILLIALLAVVSVSSCMKDDNTYVDDSAAQKARIDSTLRAQKTILAEYAQENFENPVYNDSLQMWYEVITPATDNSFEYVISGYSFVPVTATVKYKGELLNGTVFDETTTATAMTIGRGNWIQAFERSFWPKKVTINAVDYYPGLTPDGLKKGQKIRFVAPSPWCYDTVVKDKIPANSPLVFTIEVIDIKSTL</sequence>
<evidence type="ECO:0000313" key="7">
    <source>
        <dbReference type="EMBL" id="QGA27472.1"/>
    </source>
</evidence>
<evidence type="ECO:0000256" key="5">
    <source>
        <dbReference type="SAM" id="SignalP"/>
    </source>
</evidence>
<dbReference type="PROSITE" id="PS50059">
    <property type="entry name" value="FKBP_PPIASE"/>
    <property type="match status" value="1"/>
</dbReference>
<comment type="similarity">
    <text evidence="4">Belongs to the FKBP-type PPIase family.</text>
</comment>
<keyword evidence="8" id="KW-1185">Reference proteome</keyword>
<dbReference type="RefSeq" id="WP_153512308.1">
    <property type="nucleotide sequence ID" value="NZ_CP045652.1"/>
</dbReference>
<evidence type="ECO:0000259" key="6">
    <source>
        <dbReference type="PROSITE" id="PS50059"/>
    </source>
</evidence>
<dbReference type="KEGG" id="sphe:GFH32_14620"/>
<evidence type="ECO:0000313" key="8">
    <source>
        <dbReference type="Proteomes" id="UP000326921"/>
    </source>
</evidence>
<name>A0A5Q0QHY7_9SPHI</name>
<dbReference type="EMBL" id="CP045652">
    <property type="protein sequence ID" value="QGA27472.1"/>
    <property type="molecule type" value="Genomic_DNA"/>
</dbReference>
<dbReference type="Proteomes" id="UP000326921">
    <property type="component" value="Chromosome"/>
</dbReference>
<dbReference type="Gene3D" id="3.10.50.40">
    <property type="match status" value="1"/>
</dbReference>
<dbReference type="InterPro" id="IPR046357">
    <property type="entry name" value="PPIase_dom_sf"/>
</dbReference>
<proteinExistence type="inferred from homology"/>
<protein>
    <recommendedName>
        <fullName evidence="4">Peptidyl-prolyl cis-trans isomerase</fullName>
        <ecNumber evidence="4">5.2.1.8</ecNumber>
    </recommendedName>
</protein>
<organism evidence="7 8">
    <name type="scientific">Sphingobacterium zhuxiongii</name>
    <dbReference type="NCBI Taxonomy" id="2662364"/>
    <lineage>
        <taxon>Bacteria</taxon>
        <taxon>Pseudomonadati</taxon>
        <taxon>Bacteroidota</taxon>
        <taxon>Sphingobacteriia</taxon>
        <taxon>Sphingobacteriales</taxon>
        <taxon>Sphingobacteriaceae</taxon>
        <taxon>Sphingobacterium</taxon>
    </lineage>
</organism>
<keyword evidence="2 3" id="KW-0697">Rotamase</keyword>
<dbReference type="EC" id="5.2.1.8" evidence="4"/>
<keyword evidence="5" id="KW-0732">Signal</keyword>
<dbReference type="PROSITE" id="PS51257">
    <property type="entry name" value="PROKAR_LIPOPROTEIN"/>
    <property type="match status" value="1"/>
</dbReference>
<evidence type="ECO:0000256" key="3">
    <source>
        <dbReference type="PROSITE-ProRule" id="PRU00277"/>
    </source>
</evidence>
<dbReference type="Pfam" id="PF00254">
    <property type="entry name" value="FKBP_C"/>
    <property type="match status" value="1"/>
</dbReference>
<evidence type="ECO:0000256" key="1">
    <source>
        <dbReference type="ARBA" id="ARBA00000971"/>
    </source>
</evidence>
<dbReference type="InterPro" id="IPR001179">
    <property type="entry name" value="PPIase_FKBP_dom"/>
</dbReference>
<comment type="catalytic activity">
    <reaction evidence="1 3 4">
        <text>[protein]-peptidylproline (omega=180) = [protein]-peptidylproline (omega=0)</text>
        <dbReference type="Rhea" id="RHEA:16237"/>
        <dbReference type="Rhea" id="RHEA-COMP:10747"/>
        <dbReference type="Rhea" id="RHEA-COMP:10748"/>
        <dbReference type="ChEBI" id="CHEBI:83833"/>
        <dbReference type="ChEBI" id="CHEBI:83834"/>
        <dbReference type="EC" id="5.2.1.8"/>
    </reaction>
</comment>
<dbReference type="SUPFAM" id="SSF54534">
    <property type="entry name" value="FKBP-like"/>
    <property type="match status" value="1"/>
</dbReference>
<dbReference type="GO" id="GO:0003755">
    <property type="term" value="F:peptidyl-prolyl cis-trans isomerase activity"/>
    <property type="evidence" value="ECO:0007669"/>
    <property type="project" value="UniProtKB-UniRule"/>
</dbReference>
<feature type="domain" description="PPIase FKBP-type" evidence="6">
    <location>
        <begin position="92"/>
        <end position="194"/>
    </location>
</feature>
<feature type="signal peptide" evidence="5">
    <location>
        <begin position="1"/>
        <end position="22"/>
    </location>
</feature>
<dbReference type="AlphaFoldDB" id="A0A5Q0QHY7"/>
<accession>A0A5Q0QHY7</accession>
<gene>
    <name evidence="7" type="ORF">GFH32_14620</name>
</gene>
<evidence type="ECO:0000256" key="4">
    <source>
        <dbReference type="RuleBase" id="RU003915"/>
    </source>
</evidence>
<feature type="chain" id="PRO_5024859385" description="Peptidyl-prolyl cis-trans isomerase" evidence="5">
    <location>
        <begin position="23"/>
        <end position="197"/>
    </location>
</feature>